<dbReference type="EMBL" id="JAKKPZ010000010">
    <property type="protein sequence ID" value="KAI1716165.1"/>
    <property type="molecule type" value="Genomic_DNA"/>
</dbReference>
<dbReference type="GO" id="GO:0004103">
    <property type="term" value="F:choline kinase activity"/>
    <property type="evidence" value="ECO:0007669"/>
    <property type="project" value="TreeGrafter"/>
</dbReference>
<dbReference type="SUPFAM" id="SSF56112">
    <property type="entry name" value="Protein kinase-like (PK-like)"/>
    <property type="match status" value="1"/>
</dbReference>
<dbReference type="Proteomes" id="UP001201812">
    <property type="component" value="Unassembled WGS sequence"/>
</dbReference>
<dbReference type="Pfam" id="PF01633">
    <property type="entry name" value="Choline_kinase"/>
    <property type="match status" value="1"/>
</dbReference>
<evidence type="ECO:0000256" key="2">
    <source>
        <dbReference type="ARBA" id="ARBA00023264"/>
    </source>
</evidence>
<comment type="similarity">
    <text evidence="3">Belongs to the choline/ethanolamine kinase family.</text>
</comment>
<dbReference type="GO" id="GO:0004305">
    <property type="term" value="F:ethanolamine kinase activity"/>
    <property type="evidence" value="ECO:0007669"/>
    <property type="project" value="TreeGrafter"/>
</dbReference>
<dbReference type="Gene3D" id="3.30.200.20">
    <property type="entry name" value="Phosphorylase Kinase, domain 1"/>
    <property type="match status" value="1"/>
</dbReference>
<dbReference type="AlphaFoldDB" id="A0AAD4N455"/>
<dbReference type="CDD" id="cd05156">
    <property type="entry name" value="ChoK_euk"/>
    <property type="match status" value="1"/>
</dbReference>
<evidence type="ECO:0000256" key="3">
    <source>
        <dbReference type="ARBA" id="ARBA00038211"/>
    </source>
</evidence>
<keyword evidence="5" id="KW-1185">Reference proteome</keyword>
<protein>
    <submittedName>
        <fullName evidence="4">Choline/ethanolamine kinase domain-containing protein</fullName>
    </submittedName>
</protein>
<keyword evidence="4" id="KW-0808">Transferase</keyword>
<evidence type="ECO:0000256" key="1">
    <source>
        <dbReference type="ARBA" id="ARBA00023209"/>
    </source>
</evidence>
<keyword evidence="1" id="KW-0594">Phospholipid biosynthesis</keyword>
<accession>A0AAD4N455</accession>
<dbReference type="GO" id="GO:0006646">
    <property type="term" value="P:phosphatidylethanolamine biosynthetic process"/>
    <property type="evidence" value="ECO:0007669"/>
    <property type="project" value="TreeGrafter"/>
</dbReference>
<sequence length="561" mass="65357">MDSPRIVHEDGKEYSEAEEMDDCFRECAITGSPMENNHRKFEYLCYQDEPIKPRKTMDSPRIVHEDGKEYSEAEEMDDCFRECAITGSPMENNHRKFEYLCYQDEPIKPRKTMDSPRIVHEDGKEYSEAEEMDDCFRECAITGSPMEKIRRSFTEMPIQHDKHLRSMKELLTTMDPASDPNTHVEFKEKTHILCARFLGGAWKTVSLDNLKINRIKGGMSNMLFLCRLTENHPPIRNEPDKVLLRVYFNPETESHLVAESVIFTLLSERHLGPKLYGIFSGGRLEEYIPSRPLTCQEISLSAMSNKIARRLARVHQLEVPIWKEPDYLCDALERWLGQLRRMPSGRTQFDLPEQYRQWAPATITSDDLFNEIENFRSQLITCKTPTSFCHNDLQEGNILLPKASSGNIRHQSGPDEQSSNLLSAFNPMDPRLVLIDFEYASYNYRGFDFANHFVEYSINYDVDQPPYYEILPHKFPSEEQMKEFMFSYLKELNPNSEDKNLYVTAGEMVKETIPFVPVSHLFWGVWGLLQVEVSPVAFGFAEYGRERLGLFYKNRHLLAFN</sequence>
<keyword evidence="1" id="KW-0443">Lipid metabolism</keyword>
<keyword evidence="2" id="KW-1208">Phospholipid metabolism</keyword>
<evidence type="ECO:0000313" key="5">
    <source>
        <dbReference type="Proteomes" id="UP001201812"/>
    </source>
</evidence>
<keyword evidence="1" id="KW-0444">Lipid biosynthesis</keyword>
<reference evidence="4" key="1">
    <citation type="submission" date="2022-01" db="EMBL/GenBank/DDBJ databases">
        <title>Genome Sequence Resource for Two Populations of Ditylenchus destructor, the Migratory Endoparasitic Phytonematode.</title>
        <authorList>
            <person name="Zhang H."/>
            <person name="Lin R."/>
            <person name="Xie B."/>
        </authorList>
    </citation>
    <scope>NUCLEOTIDE SEQUENCE</scope>
    <source>
        <strain evidence="4">BazhouSP</strain>
    </source>
</reference>
<dbReference type="PANTHER" id="PTHR22603:SF98">
    <property type="entry name" value="CHOLINE KINASE A2"/>
    <property type="match status" value="1"/>
</dbReference>
<organism evidence="4 5">
    <name type="scientific">Ditylenchus destructor</name>
    <dbReference type="NCBI Taxonomy" id="166010"/>
    <lineage>
        <taxon>Eukaryota</taxon>
        <taxon>Metazoa</taxon>
        <taxon>Ecdysozoa</taxon>
        <taxon>Nematoda</taxon>
        <taxon>Chromadorea</taxon>
        <taxon>Rhabditida</taxon>
        <taxon>Tylenchina</taxon>
        <taxon>Tylenchomorpha</taxon>
        <taxon>Sphaerularioidea</taxon>
        <taxon>Anguinidae</taxon>
        <taxon>Anguininae</taxon>
        <taxon>Ditylenchus</taxon>
    </lineage>
</organism>
<name>A0AAD4N455_9BILA</name>
<dbReference type="InterPro" id="IPR011009">
    <property type="entry name" value="Kinase-like_dom_sf"/>
</dbReference>
<keyword evidence="4" id="KW-0418">Kinase</keyword>
<dbReference type="GO" id="GO:0005737">
    <property type="term" value="C:cytoplasm"/>
    <property type="evidence" value="ECO:0007669"/>
    <property type="project" value="TreeGrafter"/>
</dbReference>
<dbReference type="PANTHER" id="PTHR22603">
    <property type="entry name" value="CHOLINE/ETHANOALAMINE KINASE"/>
    <property type="match status" value="1"/>
</dbReference>
<gene>
    <name evidence="4" type="ORF">DdX_07198</name>
</gene>
<proteinExistence type="inferred from homology"/>
<dbReference type="Gene3D" id="3.90.1200.10">
    <property type="match status" value="1"/>
</dbReference>
<comment type="caution">
    <text evidence="4">The sequence shown here is derived from an EMBL/GenBank/DDBJ whole genome shotgun (WGS) entry which is preliminary data.</text>
</comment>
<evidence type="ECO:0000313" key="4">
    <source>
        <dbReference type="EMBL" id="KAI1716165.1"/>
    </source>
</evidence>